<reference evidence="1 2" key="1">
    <citation type="submission" date="2021-03" db="EMBL/GenBank/DDBJ databases">
        <authorList>
            <person name="Peeters C."/>
        </authorList>
    </citation>
    <scope>NUCLEOTIDE SEQUENCE [LARGE SCALE GENOMIC DNA]</scope>
    <source>
        <strain evidence="1 2">LMG 26411</strain>
    </source>
</reference>
<organism evidence="1 2">
    <name type="scientific">Cupriavidus numazuensis</name>
    <dbReference type="NCBI Taxonomy" id="221992"/>
    <lineage>
        <taxon>Bacteria</taxon>
        <taxon>Pseudomonadati</taxon>
        <taxon>Pseudomonadota</taxon>
        <taxon>Betaproteobacteria</taxon>
        <taxon>Burkholderiales</taxon>
        <taxon>Burkholderiaceae</taxon>
        <taxon>Cupriavidus</taxon>
    </lineage>
</organism>
<dbReference type="Proteomes" id="UP000672657">
    <property type="component" value="Unassembled WGS sequence"/>
</dbReference>
<keyword evidence="2" id="KW-1185">Reference proteome</keyword>
<gene>
    <name evidence="1" type="ORF">LMG26411_00629</name>
</gene>
<proteinExistence type="predicted"/>
<protein>
    <recommendedName>
        <fullName evidence="3">Bacteriophage protein</fullName>
    </recommendedName>
</protein>
<comment type="caution">
    <text evidence="1">The sequence shown here is derived from an EMBL/GenBank/DDBJ whole genome shotgun (WGS) entry which is preliminary data.</text>
</comment>
<sequence>MATINAPTLQDVQYSGAAPLAAVHGAAVLAAAQIADKVRLAQLPAGAKVDDLRMINAALGASTTVSVGYEYVDGSAADAAAFLAATSTVAAASTNMAVKPVKLTKDAYLTATVGGGAASGALDVVAFYEPRGV</sequence>
<name>A0ABM8TAX0_9BURK</name>
<evidence type="ECO:0000313" key="1">
    <source>
        <dbReference type="EMBL" id="CAG2132504.1"/>
    </source>
</evidence>
<evidence type="ECO:0000313" key="2">
    <source>
        <dbReference type="Proteomes" id="UP000672657"/>
    </source>
</evidence>
<evidence type="ECO:0008006" key="3">
    <source>
        <dbReference type="Google" id="ProtNLM"/>
    </source>
</evidence>
<accession>A0ABM8TAX0</accession>
<dbReference type="EMBL" id="CAJPVI010000002">
    <property type="protein sequence ID" value="CAG2132504.1"/>
    <property type="molecule type" value="Genomic_DNA"/>
</dbReference>
<dbReference type="RefSeq" id="WP_211951842.1">
    <property type="nucleotide sequence ID" value="NZ_CAJPVI010000002.1"/>
</dbReference>